<organism evidence="3 4">
    <name type="scientific">Pedobacter chinensis</name>
    <dbReference type="NCBI Taxonomy" id="2282421"/>
    <lineage>
        <taxon>Bacteria</taxon>
        <taxon>Pseudomonadati</taxon>
        <taxon>Bacteroidota</taxon>
        <taxon>Sphingobacteriia</taxon>
        <taxon>Sphingobacteriales</taxon>
        <taxon>Sphingobacteriaceae</taxon>
        <taxon>Pedobacter</taxon>
    </lineage>
</organism>
<accession>A0A369Q2G1</accession>
<dbReference type="InterPro" id="IPR029069">
    <property type="entry name" value="HotDog_dom_sf"/>
</dbReference>
<evidence type="ECO:0000313" key="4">
    <source>
        <dbReference type="Proteomes" id="UP000253961"/>
    </source>
</evidence>
<dbReference type="Proteomes" id="UP000253961">
    <property type="component" value="Unassembled WGS sequence"/>
</dbReference>
<dbReference type="PANTHER" id="PTHR31793:SF27">
    <property type="entry name" value="NOVEL THIOESTERASE SUPERFAMILY DOMAIN AND SAPOSIN A-TYPE DOMAIN CONTAINING PROTEIN (0610012H03RIK)"/>
    <property type="match status" value="1"/>
</dbReference>
<dbReference type="AlphaFoldDB" id="A0A369Q2G1"/>
<dbReference type="PANTHER" id="PTHR31793">
    <property type="entry name" value="4-HYDROXYBENZOYL-COA THIOESTERASE FAMILY MEMBER"/>
    <property type="match status" value="1"/>
</dbReference>
<keyword evidence="2" id="KW-0378">Hydrolase</keyword>
<dbReference type="SUPFAM" id="SSF54637">
    <property type="entry name" value="Thioesterase/thiol ester dehydrase-isomerase"/>
    <property type="match status" value="1"/>
</dbReference>
<proteinExistence type="inferred from homology"/>
<dbReference type="EMBL" id="QPKV01000002">
    <property type="protein sequence ID" value="RDC57625.1"/>
    <property type="molecule type" value="Genomic_DNA"/>
</dbReference>
<dbReference type="InterPro" id="IPR006684">
    <property type="entry name" value="YbgC/YbaW"/>
</dbReference>
<evidence type="ECO:0000256" key="2">
    <source>
        <dbReference type="ARBA" id="ARBA00022801"/>
    </source>
</evidence>
<evidence type="ECO:0000256" key="1">
    <source>
        <dbReference type="ARBA" id="ARBA00005953"/>
    </source>
</evidence>
<dbReference type="InterPro" id="IPR050563">
    <property type="entry name" value="4-hydroxybenzoyl-CoA_TE"/>
</dbReference>
<dbReference type="Gene3D" id="3.10.129.10">
    <property type="entry name" value="Hotdog Thioesterase"/>
    <property type="match status" value="1"/>
</dbReference>
<protein>
    <submittedName>
        <fullName evidence="3">Acyl-CoA thioesterase</fullName>
    </submittedName>
</protein>
<dbReference type="GO" id="GO:0047617">
    <property type="term" value="F:fatty acyl-CoA hydrolase activity"/>
    <property type="evidence" value="ECO:0007669"/>
    <property type="project" value="TreeGrafter"/>
</dbReference>
<name>A0A369Q2G1_9SPHI</name>
<dbReference type="CDD" id="cd00586">
    <property type="entry name" value="4HBT"/>
    <property type="match status" value="1"/>
</dbReference>
<dbReference type="PIRSF" id="PIRSF003230">
    <property type="entry name" value="YbgC"/>
    <property type="match status" value="1"/>
</dbReference>
<dbReference type="Pfam" id="PF13279">
    <property type="entry name" value="4HBT_2"/>
    <property type="match status" value="1"/>
</dbReference>
<dbReference type="NCBIfam" id="TIGR00051">
    <property type="entry name" value="YbgC/FadM family acyl-CoA thioesterase"/>
    <property type="match status" value="1"/>
</dbReference>
<sequence length="137" mass="15853">MFVHETKVKVRYAETDQMGVVHHGNYALYYEIARTECFEACSGITYESMEAGGVMLPLLELQSKFLKPALYNQVLTVKCIVKELPTVRLNVEYEIYNEKDELINIGKTVLVFVDKHTRRPCHPPQNFMDGVKQHFIL</sequence>
<evidence type="ECO:0000313" key="3">
    <source>
        <dbReference type="EMBL" id="RDC57625.1"/>
    </source>
</evidence>
<comment type="similarity">
    <text evidence="1">Belongs to the 4-hydroxybenzoyl-CoA thioesterase family.</text>
</comment>
<comment type="caution">
    <text evidence="3">The sequence shown here is derived from an EMBL/GenBank/DDBJ whole genome shotgun (WGS) entry which is preliminary data.</text>
</comment>
<gene>
    <name evidence="3" type="ORF">DU508_01285</name>
</gene>
<dbReference type="RefSeq" id="WP_115401048.1">
    <property type="nucleotide sequence ID" value="NZ_QPKV01000002.1"/>
</dbReference>
<keyword evidence="4" id="KW-1185">Reference proteome</keyword>
<reference evidence="3 4" key="1">
    <citation type="submission" date="2018-07" db="EMBL/GenBank/DDBJ databases">
        <title>Pedobacter sp. nov., isolated from soil.</title>
        <authorList>
            <person name="Zhou L.Y."/>
            <person name="Du Z.J."/>
        </authorList>
    </citation>
    <scope>NUCLEOTIDE SEQUENCE [LARGE SCALE GENOMIC DNA]</scope>
    <source>
        <strain evidence="3 4">JDX94</strain>
    </source>
</reference>
<dbReference type="OrthoDB" id="9800856at2"/>